<dbReference type="SUPFAM" id="SSF101960">
    <property type="entry name" value="Stabilizer of iron transporter SufD"/>
    <property type="match status" value="1"/>
</dbReference>
<dbReference type="KEGG" id="abra:BN85313900"/>
<dbReference type="HOGENOM" id="CLU_081528_0_0_14"/>
<name>U4KPW6_9MOLU</name>
<dbReference type="STRING" id="61635.BN85313900"/>
<dbReference type="Pfam" id="PF01458">
    <property type="entry name" value="SUFBD_core"/>
    <property type="match status" value="1"/>
</dbReference>
<dbReference type="PANTHER" id="PTHR43575">
    <property type="entry name" value="PROTEIN ABCI7, CHLOROPLASTIC"/>
    <property type="match status" value="1"/>
</dbReference>
<dbReference type="InterPro" id="IPR055346">
    <property type="entry name" value="Fe-S_cluster_assembly_SufBD"/>
</dbReference>
<gene>
    <name evidence="2" type="primary">sufD</name>
    <name evidence="2" type="ORF">BN85313900</name>
</gene>
<evidence type="ECO:0000259" key="1">
    <source>
        <dbReference type="Pfam" id="PF01458"/>
    </source>
</evidence>
<protein>
    <submittedName>
        <fullName evidence="2">FeS assembly protein SufD</fullName>
    </submittedName>
</protein>
<dbReference type="InterPro" id="IPR037284">
    <property type="entry name" value="SUF_FeS_clus_asmbl_SufBD_sf"/>
</dbReference>
<dbReference type="GO" id="GO:0016226">
    <property type="term" value="P:iron-sulfur cluster assembly"/>
    <property type="evidence" value="ECO:0007669"/>
    <property type="project" value="InterPro"/>
</dbReference>
<accession>U4KPW6</accession>
<dbReference type="Proteomes" id="UP000032737">
    <property type="component" value="Chromosome"/>
</dbReference>
<evidence type="ECO:0000313" key="2">
    <source>
        <dbReference type="EMBL" id="CCV66411.1"/>
    </source>
</evidence>
<dbReference type="InterPro" id="IPR000825">
    <property type="entry name" value="SUF_FeS_clus_asmbl_SufBD_core"/>
</dbReference>
<dbReference type="PANTHER" id="PTHR43575:SF1">
    <property type="entry name" value="PROTEIN ABCI7, CHLOROPLASTIC"/>
    <property type="match status" value="1"/>
</dbReference>
<feature type="domain" description="SUF system FeS cluster assembly SufBD core" evidence="1">
    <location>
        <begin position="48"/>
        <end position="266"/>
    </location>
</feature>
<dbReference type="EMBL" id="FO681348">
    <property type="protein sequence ID" value="CCV66411.1"/>
    <property type="molecule type" value="Genomic_DNA"/>
</dbReference>
<dbReference type="RefSeq" id="WP_030005271.1">
    <property type="nucleotide sequence ID" value="NC_022549.1"/>
</dbReference>
<organism evidence="2 3">
    <name type="scientific">Acholeplasma brassicae</name>
    <dbReference type="NCBI Taxonomy" id="61635"/>
    <lineage>
        <taxon>Bacteria</taxon>
        <taxon>Bacillati</taxon>
        <taxon>Mycoplasmatota</taxon>
        <taxon>Mollicutes</taxon>
        <taxon>Acholeplasmatales</taxon>
        <taxon>Acholeplasmataceae</taxon>
        <taxon>Acholeplasma</taxon>
    </lineage>
</organism>
<reference evidence="2 3" key="1">
    <citation type="journal article" date="2013" name="J. Mol. Microbiol. Biotechnol.">
        <title>Analysis of the Complete Genomes of Acholeplasma brassicae , A. palmae and A. laidlawii and Their Comparison to the Obligate Parasites from ' Candidatus Phytoplasma'.</title>
        <authorList>
            <person name="Kube M."/>
            <person name="Siewert C."/>
            <person name="Migdoll A.M."/>
            <person name="Duduk B."/>
            <person name="Holz S."/>
            <person name="Rabus R."/>
            <person name="Seemuller E."/>
            <person name="Mitrovic J."/>
            <person name="Muller I."/>
            <person name="Buttner C."/>
            <person name="Reinhardt R."/>
        </authorList>
    </citation>
    <scope>NUCLEOTIDE SEQUENCE [LARGE SCALE GENOMIC DNA]</scope>
    <source>
        <strain evidence="3">0502</strain>
    </source>
</reference>
<dbReference type="OrthoDB" id="388236at2"/>
<proteinExistence type="predicted"/>
<dbReference type="AlphaFoldDB" id="U4KPW6"/>
<evidence type="ECO:0000313" key="3">
    <source>
        <dbReference type="Proteomes" id="UP000032737"/>
    </source>
</evidence>
<sequence>MHQIVIKNHNINDSLPLGITFEDQKLIIPNNTVSVDPIKITIKDDNNESLEIVVGQSSDVTIILEIASEELEKNTYDLNLVAKQNSRVKYLLVCDLASKDAQLHHYFTAERDSNLDLIGGFVSNVINAKMNAKLIGEGSNVSIRAVAISSTNNNQTIDIELVHAAKNSTGMMHNIAIANDNGKVVLNGVEKILKGMKNANAYQSLKGIIGSDKAVIEVNPILLIDEYDVKAGHGATIGKLDQNSVYYLMSRGLERKEAEKLMINGFLNPIIKEIADETLKERFVSLVNQRL</sequence>
<keyword evidence="3" id="KW-1185">Reference proteome</keyword>